<dbReference type="VEuPathDB" id="TrichDB:TVAGG3_0322810"/>
<dbReference type="PANTHER" id="PTHR24006:SF644">
    <property type="entry name" value="UBIQUITIN CARBOXYL-TERMINAL HYDROLASE 7"/>
    <property type="match status" value="1"/>
</dbReference>
<dbReference type="EMBL" id="DS113195">
    <property type="protein sequence ID" value="EAY20810.1"/>
    <property type="molecule type" value="Genomic_DNA"/>
</dbReference>
<keyword evidence="2" id="KW-0378">Hydrolase</keyword>
<sequence>MKAYITSSTQYIKTLLTFSIDQDFVAIPGLDLPLKIKITAKNKILSHKNIQFPGIYNLGLTCYINSSIQFLNSALPLRQLIFDQDPTTASVSDELQKVFIEMNSSNDPIILRPFVKSLGGNIFNVIGMEQDAHEFITSLFDKLDNELGKEFVKNREDACSVVESRVLECPAAKIKNEVTETSNEIQVTVQGFSSLMESLRFSTATEMLVGANKWDAGEGFGKQDAKRYTRFKKLPKFLIFHLVRFAYNRHSQRVEEVRSQFDCPEKINMKEFCLPEVENTNYTLVSVIAHRGDPMSGHYVTFAQPAYDGNWFLFNDSAVSNVTFSDVQKTFTDQSSLYSSVLSYIGRTDFLAYIVGYIRNDQLKAKIKVSNRISQIMSDSLTTRIVKSDSNIEYDVYNSKGDIVQVEKGQTIKEKFPDDSDKNFFFALQSTENMIGPLNLSTVISSFLVPKTYATIFIMDKNLGEKPVFVVQNEKIKIYNGFDIISIFSDKIIYYNDVVISNDDQIRKGMILNVVDKDVTFSIDQKPLTVSYDTRYEEIQKMINNEHPERVVFTTRMKILKPKYYPTVLSLHKQYDIQSSLLPEGFTLSQIDLFKKVNVFFYDKKHNEIRKILWLKKDATVQNTIDQIKLIMNIQKGDIVLSSFNKSEIPFILNPVNLLRDQTVRADFVDKFPALSVTETIGHLKEKKSYVEVRKSSGNGVFRNYETLGFCGITNNMNTHNICDEFGIRDAKEMFVRSYSDGTKKISFDIKAKFNTVFQDVSKKFNHRPVIVIVTEEKED</sequence>
<dbReference type="PROSITE" id="PS50235">
    <property type="entry name" value="USP_3"/>
    <property type="match status" value="1"/>
</dbReference>
<reference evidence="2" key="2">
    <citation type="journal article" date="2007" name="Science">
        <title>Draft genome sequence of the sexually transmitted pathogen Trichomonas vaginalis.</title>
        <authorList>
            <person name="Carlton J.M."/>
            <person name="Hirt R.P."/>
            <person name="Silva J.C."/>
            <person name="Delcher A.L."/>
            <person name="Schatz M."/>
            <person name="Zhao Q."/>
            <person name="Wortman J.R."/>
            <person name="Bidwell S.L."/>
            <person name="Alsmark U.C.M."/>
            <person name="Besteiro S."/>
            <person name="Sicheritz-Ponten T."/>
            <person name="Noel C.J."/>
            <person name="Dacks J.B."/>
            <person name="Foster P.G."/>
            <person name="Simillion C."/>
            <person name="Van de Peer Y."/>
            <person name="Miranda-Saavedra D."/>
            <person name="Barton G.J."/>
            <person name="Westrop G.D."/>
            <person name="Mueller S."/>
            <person name="Dessi D."/>
            <person name="Fiori P.L."/>
            <person name="Ren Q."/>
            <person name="Paulsen I."/>
            <person name="Zhang H."/>
            <person name="Bastida-Corcuera F.D."/>
            <person name="Simoes-Barbosa A."/>
            <person name="Brown M.T."/>
            <person name="Hayes R.D."/>
            <person name="Mukherjee M."/>
            <person name="Okumura C.Y."/>
            <person name="Schneider R."/>
            <person name="Smith A.J."/>
            <person name="Vanacova S."/>
            <person name="Villalvazo M."/>
            <person name="Haas B.J."/>
            <person name="Pertea M."/>
            <person name="Feldblyum T.V."/>
            <person name="Utterback T.R."/>
            <person name="Shu C.L."/>
            <person name="Osoegawa K."/>
            <person name="de Jong P.J."/>
            <person name="Hrdy I."/>
            <person name="Horvathova L."/>
            <person name="Zubacova Z."/>
            <person name="Dolezal P."/>
            <person name="Malik S.B."/>
            <person name="Logsdon J.M. Jr."/>
            <person name="Henze K."/>
            <person name="Gupta A."/>
            <person name="Wang C.C."/>
            <person name="Dunne R.L."/>
            <person name="Upcroft J.A."/>
            <person name="Upcroft P."/>
            <person name="White O."/>
            <person name="Salzberg S.L."/>
            <person name="Tang P."/>
            <person name="Chiu C.-H."/>
            <person name="Lee Y.-S."/>
            <person name="Embley T.M."/>
            <person name="Coombs G.H."/>
            <person name="Mottram J.C."/>
            <person name="Tachezy J."/>
            <person name="Fraser-Liggett C.M."/>
            <person name="Johnson P.J."/>
        </authorList>
    </citation>
    <scope>NUCLEOTIDE SEQUENCE [LARGE SCALE GENOMIC DNA]</scope>
    <source>
        <strain evidence="2">G3</strain>
    </source>
</reference>
<dbReference type="InterPro" id="IPR001394">
    <property type="entry name" value="Peptidase_C19_UCH"/>
</dbReference>
<dbReference type="VEuPathDB" id="TrichDB:TVAG_391940"/>
<evidence type="ECO:0000259" key="1">
    <source>
        <dbReference type="PROSITE" id="PS50235"/>
    </source>
</evidence>
<dbReference type="InterPro" id="IPR018200">
    <property type="entry name" value="USP_CS"/>
</dbReference>
<dbReference type="SUPFAM" id="SSF54001">
    <property type="entry name" value="Cysteine proteinases"/>
    <property type="match status" value="1"/>
</dbReference>
<dbReference type="OrthoDB" id="27652at2759"/>
<evidence type="ECO:0000313" key="3">
    <source>
        <dbReference type="Proteomes" id="UP000001542"/>
    </source>
</evidence>
<dbReference type="GO" id="GO:0031647">
    <property type="term" value="P:regulation of protein stability"/>
    <property type="evidence" value="ECO:0000318"/>
    <property type="project" value="GO_Central"/>
</dbReference>
<dbReference type="eggNOG" id="KOG1863">
    <property type="taxonomic scope" value="Eukaryota"/>
</dbReference>
<dbReference type="InterPro" id="IPR050164">
    <property type="entry name" value="Peptidase_C19"/>
</dbReference>
<dbReference type="Pfam" id="PF00443">
    <property type="entry name" value="UCH"/>
    <property type="match status" value="1"/>
</dbReference>
<dbReference type="Proteomes" id="UP000001542">
    <property type="component" value="Unassembled WGS sequence"/>
</dbReference>
<dbReference type="GO" id="GO:0005634">
    <property type="term" value="C:nucleus"/>
    <property type="evidence" value="ECO:0000318"/>
    <property type="project" value="GO_Central"/>
</dbReference>
<name>A2DFV7_TRIV3</name>
<dbReference type="AlphaFoldDB" id="A2DFV7"/>
<keyword evidence="3" id="KW-1185">Reference proteome</keyword>
<proteinExistence type="predicted"/>
<dbReference type="KEGG" id="tva:5466354"/>
<dbReference type="GO" id="GO:0005829">
    <property type="term" value="C:cytosol"/>
    <property type="evidence" value="ECO:0000318"/>
    <property type="project" value="GO_Central"/>
</dbReference>
<dbReference type="Gene3D" id="3.90.70.10">
    <property type="entry name" value="Cysteine proteinases"/>
    <property type="match status" value="1"/>
</dbReference>
<organism evidence="2 3">
    <name type="scientific">Trichomonas vaginalis (strain ATCC PRA-98 / G3)</name>
    <dbReference type="NCBI Taxonomy" id="412133"/>
    <lineage>
        <taxon>Eukaryota</taxon>
        <taxon>Metamonada</taxon>
        <taxon>Parabasalia</taxon>
        <taxon>Trichomonadida</taxon>
        <taxon>Trichomonadidae</taxon>
        <taxon>Trichomonas</taxon>
    </lineage>
</organism>
<feature type="domain" description="USP" evidence="1">
    <location>
        <begin position="53"/>
        <end position="360"/>
    </location>
</feature>
<dbReference type="SMR" id="A2DFV7"/>
<dbReference type="InParanoid" id="A2DFV7"/>
<dbReference type="PROSITE" id="PS00973">
    <property type="entry name" value="USP_2"/>
    <property type="match status" value="1"/>
</dbReference>
<dbReference type="GO" id="GO:0016579">
    <property type="term" value="P:protein deubiquitination"/>
    <property type="evidence" value="ECO:0007669"/>
    <property type="project" value="InterPro"/>
</dbReference>
<dbReference type="STRING" id="5722.A2DFV7"/>
<dbReference type="PANTHER" id="PTHR24006">
    <property type="entry name" value="UBIQUITIN CARBOXYL-TERMINAL HYDROLASE"/>
    <property type="match status" value="1"/>
</dbReference>
<reference evidence="2" key="1">
    <citation type="submission" date="2006-10" db="EMBL/GenBank/DDBJ databases">
        <authorList>
            <person name="Amadeo P."/>
            <person name="Zhao Q."/>
            <person name="Wortman J."/>
            <person name="Fraser-Liggett C."/>
            <person name="Carlton J."/>
        </authorList>
    </citation>
    <scope>NUCLEOTIDE SEQUENCE</scope>
    <source>
        <strain evidence="2">G3</strain>
    </source>
</reference>
<gene>
    <name evidence="2" type="ORF">TVAG_391940</name>
</gene>
<dbReference type="GO" id="GO:0004843">
    <property type="term" value="F:cysteine-type deubiquitinase activity"/>
    <property type="evidence" value="ECO:0000318"/>
    <property type="project" value="GO_Central"/>
</dbReference>
<evidence type="ECO:0000313" key="2">
    <source>
        <dbReference type="EMBL" id="EAY20810.1"/>
    </source>
</evidence>
<dbReference type="InterPro" id="IPR038765">
    <property type="entry name" value="Papain-like_cys_pep_sf"/>
</dbReference>
<accession>A2DFV7</accession>
<protein>
    <submittedName>
        <fullName evidence="2">Clan CA, family C19, ubiquitin hydrolase-like cysteine peptidase</fullName>
    </submittedName>
</protein>
<dbReference type="InterPro" id="IPR028889">
    <property type="entry name" value="USP"/>
</dbReference>